<sequence>MHRQGSGKTSNSSSSNGGSSPTLCDPVAKEYACKILQLYNTGKLSRWDAHASKEHDSAFCINNIRDTCNGGKAQRPS</sequence>
<dbReference type="EMBL" id="UYJE01009055">
    <property type="protein sequence ID" value="VDI69622.1"/>
    <property type="molecule type" value="Genomic_DNA"/>
</dbReference>
<feature type="region of interest" description="Disordered" evidence="1">
    <location>
        <begin position="1"/>
        <end position="22"/>
    </location>
</feature>
<evidence type="ECO:0000256" key="1">
    <source>
        <dbReference type="SAM" id="MobiDB-lite"/>
    </source>
</evidence>
<proteinExistence type="predicted"/>
<organism evidence="2 3">
    <name type="scientific">Mytilus galloprovincialis</name>
    <name type="common">Mediterranean mussel</name>
    <dbReference type="NCBI Taxonomy" id="29158"/>
    <lineage>
        <taxon>Eukaryota</taxon>
        <taxon>Metazoa</taxon>
        <taxon>Spiralia</taxon>
        <taxon>Lophotrochozoa</taxon>
        <taxon>Mollusca</taxon>
        <taxon>Bivalvia</taxon>
        <taxon>Autobranchia</taxon>
        <taxon>Pteriomorphia</taxon>
        <taxon>Mytilida</taxon>
        <taxon>Mytiloidea</taxon>
        <taxon>Mytilidae</taxon>
        <taxon>Mytilinae</taxon>
        <taxon>Mytilus</taxon>
    </lineage>
</organism>
<feature type="compositionally biased region" description="Low complexity" evidence="1">
    <location>
        <begin position="1"/>
        <end position="20"/>
    </location>
</feature>
<evidence type="ECO:0000313" key="3">
    <source>
        <dbReference type="Proteomes" id="UP000596742"/>
    </source>
</evidence>
<name>A0A8B6GVI8_MYTGA</name>
<dbReference type="AlphaFoldDB" id="A0A8B6GVI8"/>
<protein>
    <submittedName>
        <fullName evidence="2">Uncharacterized protein</fullName>
    </submittedName>
</protein>
<dbReference type="Proteomes" id="UP000596742">
    <property type="component" value="Unassembled WGS sequence"/>
</dbReference>
<evidence type="ECO:0000313" key="2">
    <source>
        <dbReference type="EMBL" id="VDI69622.1"/>
    </source>
</evidence>
<gene>
    <name evidence="2" type="ORF">MGAL_10B075357</name>
</gene>
<reference evidence="2" key="1">
    <citation type="submission" date="2018-11" db="EMBL/GenBank/DDBJ databases">
        <authorList>
            <person name="Alioto T."/>
            <person name="Alioto T."/>
        </authorList>
    </citation>
    <scope>NUCLEOTIDE SEQUENCE</scope>
</reference>
<comment type="caution">
    <text evidence="2">The sequence shown here is derived from an EMBL/GenBank/DDBJ whole genome shotgun (WGS) entry which is preliminary data.</text>
</comment>
<accession>A0A8B6GVI8</accession>
<dbReference type="OrthoDB" id="10059227at2759"/>
<keyword evidence="3" id="KW-1185">Reference proteome</keyword>